<dbReference type="EC" id="2.7.1.2" evidence="3"/>
<sequence>MLSPYPVRMSSQSQSSLSSQSLSSQAQGAFRVEPSATAAGLGAPGRAGGPALAVDIGGTKIAAAIVDADGTIVATARRPMPVPVYVHRPAEDHPGGCTPGRGAGGSAEEVFGALRDCIGAVLAAAEVTADAVAGVGCGCAGPMQWPAGEVSPLNIPSWQAFPLRPRLRELFPGRPVLVHNDGVALVAGEHWAGAGRGVRNLLAVTVSTGVGGGLVLGDRLFHGTSGNAGHIGHVPVDVDGPDCPCGGRGCVEALASGPRTVHRARAAGWTPADGQPADGHTLAAAAAAGDEIARRELARAGTAVGAGLAASASLLDLEAAVVAGGFAQSGPIFWDALLAGFERHAGLAFVRRMRIGRSDDPARVALRGAAAFVLAPERYGWPD</sequence>
<evidence type="ECO:0000313" key="4">
    <source>
        <dbReference type="Proteomes" id="UP000032545"/>
    </source>
</evidence>
<dbReference type="GO" id="GO:0004340">
    <property type="term" value="F:glucokinase activity"/>
    <property type="evidence" value="ECO:0007669"/>
    <property type="project" value="UniProtKB-EC"/>
</dbReference>
<reference evidence="3 4" key="2">
    <citation type="journal article" date="2016" name="Genome Announc.">
        <title>Permanent Draft Genome Sequences for Two Variants of Frankia sp. Strain CpI1, the First Frankia Strain Isolated from Root Nodules of Comptonia peregrina.</title>
        <authorList>
            <person name="Oshone R."/>
            <person name="Hurst S.G.IV."/>
            <person name="Abebe-Akele F."/>
            <person name="Simpson S."/>
            <person name="Morris K."/>
            <person name="Thomas W.K."/>
            <person name="Tisa L.S."/>
        </authorList>
    </citation>
    <scope>NUCLEOTIDE SEQUENCE [LARGE SCALE GENOMIC DNA]</scope>
    <source>
        <strain evidence="4">CpI1-S</strain>
    </source>
</reference>
<feature type="region of interest" description="Disordered" evidence="2">
    <location>
        <begin position="1"/>
        <end position="29"/>
    </location>
</feature>
<proteinExistence type="inferred from homology"/>
<dbReference type="InterPro" id="IPR043129">
    <property type="entry name" value="ATPase_NBD"/>
</dbReference>
<comment type="similarity">
    <text evidence="1">Belongs to the ROK (NagC/XylR) family.</text>
</comment>
<feature type="compositionally biased region" description="Low complexity" evidence="2">
    <location>
        <begin position="10"/>
        <end position="25"/>
    </location>
</feature>
<name>A0A0D8BDQ4_9ACTN</name>
<protein>
    <submittedName>
        <fullName evidence="3">Glucokinase</fullName>
        <ecNumber evidence="3">2.7.1.2</ecNumber>
    </submittedName>
</protein>
<keyword evidence="3" id="KW-0808">Transferase</keyword>
<evidence type="ECO:0000256" key="1">
    <source>
        <dbReference type="ARBA" id="ARBA00006479"/>
    </source>
</evidence>
<dbReference type="SUPFAM" id="SSF53067">
    <property type="entry name" value="Actin-like ATPase domain"/>
    <property type="match status" value="1"/>
</dbReference>
<dbReference type="PATRIC" id="fig|1502723.3.peg.3812"/>
<accession>A0A0D8BDQ4</accession>
<keyword evidence="4" id="KW-1185">Reference proteome</keyword>
<dbReference type="InterPro" id="IPR049874">
    <property type="entry name" value="ROK_cs"/>
</dbReference>
<evidence type="ECO:0000256" key="2">
    <source>
        <dbReference type="SAM" id="MobiDB-lite"/>
    </source>
</evidence>
<dbReference type="PANTHER" id="PTHR18964">
    <property type="entry name" value="ROK (REPRESSOR, ORF, KINASE) FAMILY"/>
    <property type="match status" value="1"/>
</dbReference>
<organism evidence="3 4">
    <name type="scientific">Frankia torreyi</name>
    <dbReference type="NCBI Taxonomy" id="1856"/>
    <lineage>
        <taxon>Bacteria</taxon>
        <taxon>Bacillati</taxon>
        <taxon>Actinomycetota</taxon>
        <taxon>Actinomycetes</taxon>
        <taxon>Frankiales</taxon>
        <taxon>Frankiaceae</taxon>
        <taxon>Frankia</taxon>
    </lineage>
</organism>
<gene>
    <name evidence="3" type="ORF">FF36_04106</name>
</gene>
<dbReference type="Gene3D" id="3.30.420.40">
    <property type="match status" value="2"/>
</dbReference>
<dbReference type="InterPro" id="IPR000600">
    <property type="entry name" value="ROK"/>
</dbReference>
<dbReference type="PANTHER" id="PTHR18964:SF169">
    <property type="entry name" value="N-ACETYLMANNOSAMINE KINASE"/>
    <property type="match status" value="1"/>
</dbReference>
<comment type="caution">
    <text evidence="3">The sequence shown here is derived from an EMBL/GenBank/DDBJ whole genome shotgun (WGS) entry which is preliminary data.</text>
</comment>
<dbReference type="EMBL" id="JYFN01000035">
    <property type="protein sequence ID" value="KJE21532.1"/>
    <property type="molecule type" value="Genomic_DNA"/>
</dbReference>
<dbReference type="AlphaFoldDB" id="A0A0D8BDQ4"/>
<dbReference type="PROSITE" id="PS01125">
    <property type="entry name" value="ROK"/>
    <property type="match status" value="1"/>
</dbReference>
<evidence type="ECO:0000313" key="3">
    <source>
        <dbReference type="EMBL" id="KJE21532.1"/>
    </source>
</evidence>
<reference evidence="4" key="1">
    <citation type="submission" date="2015-02" db="EMBL/GenBank/DDBJ databases">
        <title>Draft Genome of Frankia sp. CpI1-S.</title>
        <authorList>
            <person name="Oshone R.T."/>
            <person name="Ngom M."/>
            <person name="Ghodhbane-Gtari F."/>
            <person name="Gtari M."/>
            <person name="Morris K."/>
            <person name="Thomas K."/>
            <person name="Sen A."/>
            <person name="Tisa L.S."/>
        </authorList>
    </citation>
    <scope>NUCLEOTIDE SEQUENCE [LARGE SCALE GENOMIC DNA]</scope>
    <source>
        <strain evidence="4">CpI1-S</strain>
    </source>
</reference>
<dbReference type="Pfam" id="PF00480">
    <property type="entry name" value="ROK"/>
    <property type="match status" value="1"/>
</dbReference>
<dbReference type="Proteomes" id="UP000032545">
    <property type="component" value="Unassembled WGS sequence"/>
</dbReference>
<keyword evidence="3" id="KW-0418">Kinase</keyword>